<dbReference type="SUPFAM" id="SSF56219">
    <property type="entry name" value="DNase I-like"/>
    <property type="match status" value="1"/>
</dbReference>
<keyword evidence="3" id="KW-1185">Reference proteome</keyword>
<dbReference type="CDD" id="cd09083">
    <property type="entry name" value="EEP-1"/>
    <property type="match status" value="1"/>
</dbReference>
<dbReference type="PANTHER" id="PTHR12121:SF36">
    <property type="entry name" value="ENDONUCLEASE_EXONUCLEASE_PHOSPHATASE DOMAIN-CONTAINING PROTEIN"/>
    <property type="match status" value="1"/>
</dbReference>
<keyword evidence="2" id="KW-0255">Endonuclease</keyword>
<feature type="domain" description="Endonuclease/exonuclease/phosphatase" evidence="1">
    <location>
        <begin position="61"/>
        <end position="302"/>
    </location>
</feature>
<dbReference type="InterPro" id="IPR036691">
    <property type="entry name" value="Endo/exonu/phosph_ase_sf"/>
</dbReference>
<proteinExistence type="predicted"/>
<organism evidence="2 3">
    <name type="scientific">Paractinoplanes ovalisporus</name>
    <dbReference type="NCBI Taxonomy" id="2810368"/>
    <lineage>
        <taxon>Bacteria</taxon>
        <taxon>Bacillati</taxon>
        <taxon>Actinomycetota</taxon>
        <taxon>Actinomycetes</taxon>
        <taxon>Micromonosporales</taxon>
        <taxon>Micromonosporaceae</taxon>
        <taxon>Paractinoplanes</taxon>
    </lineage>
</organism>
<dbReference type="Pfam" id="PF03372">
    <property type="entry name" value="Exo_endo_phos"/>
    <property type="match status" value="1"/>
</dbReference>
<protein>
    <submittedName>
        <fullName evidence="2">Endonuclease/exonuclease/phosphatase family protein</fullName>
    </submittedName>
</protein>
<dbReference type="PANTHER" id="PTHR12121">
    <property type="entry name" value="CARBON CATABOLITE REPRESSOR PROTEIN 4"/>
    <property type="match status" value="1"/>
</dbReference>
<keyword evidence="2" id="KW-0378">Hydrolase</keyword>
<dbReference type="Gene3D" id="3.60.10.10">
    <property type="entry name" value="Endonuclease/exonuclease/phosphatase"/>
    <property type="match status" value="1"/>
</dbReference>
<comment type="caution">
    <text evidence="2">The sequence shown here is derived from an EMBL/GenBank/DDBJ whole genome shotgun (WGS) entry which is preliminary data.</text>
</comment>
<dbReference type="EMBL" id="JAENHP010000007">
    <property type="protein sequence ID" value="MBM2618531.1"/>
    <property type="molecule type" value="Genomic_DNA"/>
</dbReference>
<name>A0ABS2AH26_9ACTN</name>
<dbReference type="Proteomes" id="UP000632138">
    <property type="component" value="Unassembled WGS sequence"/>
</dbReference>
<gene>
    <name evidence="2" type="ORF">JIG36_23525</name>
</gene>
<evidence type="ECO:0000313" key="2">
    <source>
        <dbReference type="EMBL" id="MBM2618531.1"/>
    </source>
</evidence>
<sequence length="312" mass="34243">MSNRAYHELMAIRGGLSTVRSLIALLAVLSTLALTVAPVAAATSAMERLAGPAKPGDLHVMTFNLRYGSTATPNSWAQRRPVMRNLLATERPDLIGIQEGLSEQLSDIVGDLDDAYGYVGKGRLGGTRGEFSAILYRKERLTPQAYGNFWLSNTPAIPGSETWGGWSVRMVTWGRFLDRTTGKQFYAVNTHLDNASEYARFRAAMLIRHRIKAMGPIVLTGDFNSPARLGGHVYDVLVARAGLRDSWMTAQERGPAYGTFHGYRPLVSGGPRIDWVLTSADVVVTAALINTYRRGSQFPSDHLPVQVRVRLP</sequence>
<evidence type="ECO:0000313" key="3">
    <source>
        <dbReference type="Proteomes" id="UP000632138"/>
    </source>
</evidence>
<keyword evidence="2" id="KW-0540">Nuclease</keyword>
<dbReference type="GO" id="GO:0004519">
    <property type="term" value="F:endonuclease activity"/>
    <property type="evidence" value="ECO:0007669"/>
    <property type="project" value="UniProtKB-KW"/>
</dbReference>
<dbReference type="InterPro" id="IPR005135">
    <property type="entry name" value="Endo/exonuclease/phosphatase"/>
</dbReference>
<dbReference type="InterPro" id="IPR050410">
    <property type="entry name" value="CCR4/nocturin_mRNA_transcr"/>
</dbReference>
<evidence type="ECO:0000259" key="1">
    <source>
        <dbReference type="Pfam" id="PF03372"/>
    </source>
</evidence>
<reference evidence="2 3" key="1">
    <citation type="submission" date="2021-01" db="EMBL/GenBank/DDBJ databases">
        <title>Actinoplanes sp. nov. LDG1-06 isolated from lichen.</title>
        <authorList>
            <person name="Saeng-In P."/>
            <person name="Phongsopitanun W."/>
            <person name="Kanchanasin P."/>
            <person name="Yuki M."/>
            <person name="Kudo T."/>
            <person name="Ohkuma M."/>
            <person name="Tanasupawat S."/>
        </authorList>
    </citation>
    <scope>NUCLEOTIDE SEQUENCE [LARGE SCALE GENOMIC DNA]</scope>
    <source>
        <strain evidence="2 3">LDG1-06</strain>
    </source>
</reference>
<accession>A0ABS2AH26</accession>